<reference evidence="3 4" key="1">
    <citation type="journal article" date="2015" name="Nature">
        <title>rRNA introns, odd ribosomes, and small enigmatic genomes across a large radiation of phyla.</title>
        <authorList>
            <person name="Brown C.T."/>
            <person name="Hug L.A."/>
            <person name="Thomas B.C."/>
            <person name="Sharon I."/>
            <person name="Castelle C.J."/>
            <person name="Singh A."/>
            <person name="Wilkins M.J."/>
            <person name="Williams K.H."/>
            <person name="Banfield J.F."/>
        </authorList>
    </citation>
    <scope>NUCLEOTIDE SEQUENCE [LARGE SCALE GENOMIC DNA]</scope>
</reference>
<dbReference type="SUPFAM" id="SSF53271">
    <property type="entry name" value="PRTase-like"/>
    <property type="match status" value="1"/>
</dbReference>
<feature type="domain" description="Phosphoribosyltransferase" evidence="2">
    <location>
        <begin position="122"/>
        <end position="210"/>
    </location>
</feature>
<dbReference type="InterPro" id="IPR051910">
    <property type="entry name" value="ComF/GntX_DNA_util-trans"/>
</dbReference>
<evidence type="ECO:0000313" key="4">
    <source>
        <dbReference type="Proteomes" id="UP000034920"/>
    </source>
</evidence>
<dbReference type="Proteomes" id="UP000034920">
    <property type="component" value="Unassembled WGS sequence"/>
</dbReference>
<dbReference type="InterPro" id="IPR029057">
    <property type="entry name" value="PRTase-like"/>
</dbReference>
<proteinExistence type="inferred from homology"/>
<comment type="similarity">
    <text evidence="1">Belongs to the ComF/GntX family.</text>
</comment>
<dbReference type="Gene3D" id="3.40.50.2020">
    <property type="match status" value="1"/>
</dbReference>
<protein>
    <submittedName>
        <fullName evidence="3">ComF family protein</fullName>
    </submittedName>
</protein>
<name>A0A0G0ZJB6_UNCKA</name>
<dbReference type="EMBL" id="LCCA01000013">
    <property type="protein sequence ID" value="KKS22121.1"/>
    <property type="molecule type" value="Genomic_DNA"/>
</dbReference>
<dbReference type="PANTHER" id="PTHR47505">
    <property type="entry name" value="DNA UTILIZATION PROTEIN YHGH"/>
    <property type="match status" value="1"/>
</dbReference>
<evidence type="ECO:0000313" key="3">
    <source>
        <dbReference type="EMBL" id="KKS22121.1"/>
    </source>
</evidence>
<evidence type="ECO:0000259" key="2">
    <source>
        <dbReference type="Pfam" id="PF00156"/>
    </source>
</evidence>
<dbReference type="Pfam" id="PF00156">
    <property type="entry name" value="Pribosyltran"/>
    <property type="match status" value="1"/>
</dbReference>
<dbReference type="AlphaFoldDB" id="A0A0G0ZJB6"/>
<evidence type="ECO:0000256" key="1">
    <source>
        <dbReference type="ARBA" id="ARBA00008007"/>
    </source>
</evidence>
<accession>A0A0G0ZJB6</accession>
<dbReference type="InterPro" id="IPR000836">
    <property type="entry name" value="PRTase_dom"/>
</dbReference>
<comment type="caution">
    <text evidence="3">The sequence shown here is derived from an EMBL/GenBank/DDBJ whole genome shotgun (WGS) entry which is preliminary data.</text>
</comment>
<dbReference type="STRING" id="1619103.UU80_C0013G0015"/>
<dbReference type="CDD" id="cd06223">
    <property type="entry name" value="PRTases_typeI"/>
    <property type="match status" value="1"/>
</dbReference>
<dbReference type="PATRIC" id="fig|1619103.3.peg.491"/>
<dbReference type="PANTHER" id="PTHR47505:SF1">
    <property type="entry name" value="DNA UTILIZATION PROTEIN YHGH"/>
    <property type="match status" value="1"/>
</dbReference>
<gene>
    <name evidence="3" type="ORF">UU80_C0013G0015</name>
</gene>
<sequence>MDKLLNLIFTQKCMFCKSGKSLFCEQCLCTCPVPENNNYGLYIRSLKRKVNAFSTYDYDGSVRVCIKESKYGPKQFAALKILAYKGAVNLQTSHKFYEHFTAVPVPLNKRKFRSRGFNQAEIIAKIVSSKCGIPHNPELLKRSKETDVQYKHGRLARYENVSGAFAAEPAQIKGMRILLVDDICTSGATFTEAAKTLYEAGADSVRCYSLSRRV</sequence>
<organism evidence="3 4">
    <name type="scientific">candidate division WWE3 bacterium GW2011_GWA1_41_8</name>
    <dbReference type="NCBI Taxonomy" id="1619103"/>
    <lineage>
        <taxon>Bacteria</taxon>
        <taxon>Katanobacteria</taxon>
    </lineage>
</organism>